<dbReference type="RefSeq" id="WP_006405258.1">
    <property type="nucleotide sequence ID" value="NZ_ACFC01000004.1"/>
</dbReference>
<protein>
    <submittedName>
        <fullName evidence="2">Uncharacterized protein</fullName>
    </submittedName>
</protein>
<accession>B9BP01</accession>
<evidence type="ECO:0000313" key="3">
    <source>
        <dbReference type="Proteomes" id="UP000004535"/>
    </source>
</evidence>
<comment type="caution">
    <text evidence="2">The sequence shown here is derived from an EMBL/GenBank/DDBJ whole genome shotgun (WGS) entry which is preliminary data.</text>
</comment>
<evidence type="ECO:0000313" key="2">
    <source>
        <dbReference type="EMBL" id="EEE07319.1"/>
    </source>
</evidence>
<dbReference type="Proteomes" id="UP000004535">
    <property type="component" value="Unassembled WGS sequence"/>
</dbReference>
<organism evidence="2 3">
    <name type="scientific">Burkholderia multivorans CGD2</name>
    <dbReference type="NCBI Taxonomy" id="513052"/>
    <lineage>
        <taxon>Bacteria</taxon>
        <taxon>Pseudomonadati</taxon>
        <taxon>Pseudomonadota</taxon>
        <taxon>Betaproteobacteria</taxon>
        <taxon>Burkholderiales</taxon>
        <taxon>Burkholderiaceae</taxon>
        <taxon>Burkholderia</taxon>
        <taxon>Burkholderia cepacia complex</taxon>
    </lineage>
</organism>
<dbReference type="AlphaFoldDB" id="B9BP01"/>
<name>B9BP01_9BURK</name>
<proteinExistence type="predicted"/>
<evidence type="ECO:0000313" key="1">
    <source>
        <dbReference type="EMBL" id="EEE05904.1"/>
    </source>
</evidence>
<dbReference type="EMBL" id="ACFC01000004">
    <property type="protein sequence ID" value="EEE07319.1"/>
    <property type="molecule type" value="Genomic_DNA"/>
</dbReference>
<dbReference type="EMBL" id="ACFC01000008">
    <property type="protein sequence ID" value="EEE05904.1"/>
    <property type="molecule type" value="Genomic_DNA"/>
</dbReference>
<gene>
    <name evidence="1" type="ORF">BURMUCGD2_0682</name>
    <name evidence="2" type="ORF">BURMUCGD2_6421</name>
</gene>
<sequence length="45" mass="5017">MRNTTAEPERPSRFGRVISCFGSLITHSGNVITCFGKMIARFGNR</sequence>
<reference evidence="2 3" key="1">
    <citation type="journal article" date="2012" name="J. Bacteriol.">
        <title>Draft Genome Sequence Determination for Cystic Fibrosis and Chronic Granulomatous Disease Burkholderia multivorans Isolates.</title>
        <authorList>
            <person name="Varga J.J."/>
            <person name="Losada L."/>
            <person name="Zelazny A.M."/>
            <person name="Brinkac L."/>
            <person name="Harkins D."/>
            <person name="Radune D."/>
            <person name="Hostetler J."/>
            <person name="Sampaio E.P."/>
            <person name="Ronning C.M."/>
            <person name="Nierman W.C."/>
            <person name="Greenberg D.E."/>
            <person name="Holland S.M."/>
            <person name="Goldberg J.B."/>
        </authorList>
    </citation>
    <scope>NUCLEOTIDE SEQUENCE [LARGE SCALE GENOMIC DNA]</scope>
    <source>
        <strain evidence="2 3">CGD2</strain>
    </source>
</reference>